<evidence type="ECO:0000313" key="2">
    <source>
        <dbReference type="EMBL" id="SFF97859.1"/>
    </source>
</evidence>
<name>A0A1I2N4U0_9EURY</name>
<evidence type="ECO:0000313" key="3">
    <source>
        <dbReference type="Proteomes" id="UP000198876"/>
    </source>
</evidence>
<dbReference type="Gene3D" id="3.10.20.520">
    <property type="entry name" value="Phenylacetic acid degradation B"/>
    <property type="match status" value="1"/>
</dbReference>
<evidence type="ECO:0000256" key="1">
    <source>
        <dbReference type="SAM" id="MobiDB-lite"/>
    </source>
</evidence>
<feature type="region of interest" description="Disordered" evidence="1">
    <location>
        <begin position="69"/>
        <end position="98"/>
    </location>
</feature>
<dbReference type="NCBIfam" id="TIGR04031">
    <property type="entry name" value="Htur_1727_fam"/>
    <property type="match status" value="1"/>
</dbReference>
<reference evidence="3" key="1">
    <citation type="submission" date="2016-10" db="EMBL/GenBank/DDBJ databases">
        <authorList>
            <person name="Varghese N."/>
            <person name="Submissions S."/>
        </authorList>
    </citation>
    <scope>NUCLEOTIDE SEQUENCE [LARGE SCALE GENOMIC DNA]</scope>
    <source>
        <strain evidence="3">CGMCC 1.7739</strain>
    </source>
</reference>
<dbReference type="AlphaFoldDB" id="A0A1I2N4U0"/>
<dbReference type="RefSeq" id="WP_092889258.1">
    <property type="nucleotide sequence ID" value="NZ_FOOQ01000001.1"/>
</dbReference>
<dbReference type="STRING" id="553467.SAMN04488063_1006"/>
<dbReference type="EMBL" id="FOOQ01000001">
    <property type="protein sequence ID" value="SFF97859.1"/>
    <property type="molecule type" value="Genomic_DNA"/>
</dbReference>
<protein>
    <submittedName>
        <fullName evidence="2">RSAM-partnered protein, Htur_1727 family</fullName>
    </submittedName>
</protein>
<accession>A0A1I2N4U0</accession>
<keyword evidence="3" id="KW-1185">Reference proteome</keyword>
<dbReference type="InterPro" id="IPR038693">
    <property type="entry name" value="PaaB_sf"/>
</dbReference>
<proteinExistence type="predicted"/>
<dbReference type="Proteomes" id="UP000198876">
    <property type="component" value="Unassembled WGS sequence"/>
</dbReference>
<organism evidence="2 3">
    <name type="scientific">Halopelagius inordinatus</name>
    <dbReference type="NCBI Taxonomy" id="553467"/>
    <lineage>
        <taxon>Archaea</taxon>
        <taxon>Methanobacteriati</taxon>
        <taxon>Methanobacteriota</taxon>
        <taxon>Stenosarchaea group</taxon>
        <taxon>Halobacteria</taxon>
        <taxon>Halobacteriales</taxon>
        <taxon>Haloferacaceae</taxon>
    </lineage>
</organism>
<gene>
    <name evidence="2" type="ORF">SAMN04488063_1006</name>
</gene>
<sequence>MTRDDETARAPRADTGREWELFVREEAADSLRHVGSVNAPTAAAAREHAESLFGWTAEAMWLCPADEVRRTGGRTLGGDGDEESVEDRGDAAETEVSG</sequence>
<dbReference type="InterPro" id="IPR023976">
    <property type="entry name" value="CHP04031_Htur1727"/>
</dbReference>
<dbReference type="OrthoDB" id="168567at2157"/>